<proteinExistence type="predicted"/>
<dbReference type="OMA" id="QNRFGKF"/>
<dbReference type="GO" id="GO:0005737">
    <property type="term" value="C:cytoplasm"/>
    <property type="evidence" value="ECO:0007669"/>
    <property type="project" value="TreeGrafter"/>
</dbReference>
<name>N6TWS2_DENPD</name>
<reference evidence="1 3" key="1">
    <citation type="journal article" date="2013" name="Genome Biol.">
        <title>Draft genome of the mountain pine beetle, Dendroctonus ponderosae Hopkins, a major forest pest.</title>
        <authorList>
            <person name="Keeling C.I."/>
            <person name="Yuen M.M."/>
            <person name="Liao N.Y."/>
            <person name="Docking T.R."/>
            <person name="Chan S.K."/>
            <person name="Taylor G.A."/>
            <person name="Palmquist D.L."/>
            <person name="Jackman S.D."/>
            <person name="Nguyen A."/>
            <person name="Li M."/>
            <person name="Henderson H."/>
            <person name="Janes J.K."/>
            <person name="Zhao Y."/>
            <person name="Pandoh P."/>
            <person name="Moore R."/>
            <person name="Sperling F.A."/>
            <person name="Huber D.P."/>
            <person name="Birol I."/>
            <person name="Jones S.J."/>
            <person name="Bohlmann J."/>
        </authorList>
    </citation>
    <scope>NUCLEOTIDE SEQUENCE</scope>
</reference>
<dbReference type="OrthoDB" id="10065698at2759"/>
<evidence type="ECO:0008006" key="4">
    <source>
        <dbReference type="Google" id="ProtNLM"/>
    </source>
</evidence>
<protein>
    <recommendedName>
        <fullName evidence="4">Huntingtin</fullName>
    </recommendedName>
</protein>
<evidence type="ECO:0000313" key="2">
    <source>
        <dbReference type="EMBL" id="ERL95366.1"/>
    </source>
</evidence>
<accession>N6TWS2</accession>
<dbReference type="Proteomes" id="UP000030742">
    <property type="component" value="Unassembled WGS sequence"/>
</dbReference>
<dbReference type="Pfam" id="PF20927">
    <property type="entry name" value="Htt_C-HEAT"/>
    <property type="match status" value="1"/>
</dbReference>
<dbReference type="AlphaFoldDB" id="N6TWS2"/>
<sequence length="249" mass="28852">MMLIIKPMYMLETVGKDLQKLALEKLKDEDTSISVLGIQLLVTYMYVDCWEHLDRTDVECEQTSPDHLVQTIEKISAIFECIKKSHVSEVEVLSSILPLILRDFFSPSDILTKVIGEFLSPQQPHPKLMSGVVFKVFDSAIQLNQLPLLQDWVVFSLSNFTKSFSNMATWCLTCFFISASPNKWLKAYFPYVQNRVGRYDYEDKKIFCIAGADFYKHLTNCHQRKSFVDSFMRVKDEKDMPFNDLLNSI</sequence>
<organism evidence="1">
    <name type="scientific">Dendroctonus ponderosae</name>
    <name type="common">Mountain pine beetle</name>
    <dbReference type="NCBI Taxonomy" id="77166"/>
    <lineage>
        <taxon>Eukaryota</taxon>
        <taxon>Metazoa</taxon>
        <taxon>Ecdysozoa</taxon>
        <taxon>Arthropoda</taxon>
        <taxon>Hexapoda</taxon>
        <taxon>Insecta</taxon>
        <taxon>Pterygota</taxon>
        <taxon>Neoptera</taxon>
        <taxon>Endopterygota</taxon>
        <taxon>Coleoptera</taxon>
        <taxon>Polyphaga</taxon>
        <taxon>Cucujiformia</taxon>
        <taxon>Curculionidae</taxon>
        <taxon>Scolytinae</taxon>
        <taxon>Dendroctonus</taxon>
    </lineage>
</organism>
<dbReference type="PANTHER" id="PTHR10170:SF10">
    <property type="entry name" value="HUNTINGTIN"/>
    <property type="match status" value="1"/>
</dbReference>
<dbReference type="PANTHER" id="PTHR10170">
    <property type="entry name" value="HUNTINGTON DISEASE PROTEIN"/>
    <property type="match status" value="1"/>
</dbReference>
<dbReference type="HOGENOM" id="CLU_098499_0_0_1"/>
<evidence type="ECO:0000313" key="3">
    <source>
        <dbReference type="Proteomes" id="UP000030742"/>
    </source>
</evidence>
<dbReference type="EMBL" id="KB741285">
    <property type="protein sequence ID" value="ENN70757.1"/>
    <property type="molecule type" value="Genomic_DNA"/>
</dbReference>
<gene>
    <name evidence="2" type="ORF">D910_12631</name>
    <name evidence="1" type="ORF">YQE_12546</name>
</gene>
<dbReference type="InterPro" id="IPR028426">
    <property type="entry name" value="Huntingtin_fam"/>
</dbReference>
<dbReference type="InterPro" id="IPR048413">
    <property type="entry name" value="Htt_C-HEAT_rpt"/>
</dbReference>
<dbReference type="STRING" id="77166.N6TWS2"/>
<evidence type="ECO:0000313" key="1">
    <source>
        <dbReference type="EMBL" id="ENN70757.1"/>
    </source>
</evidence>
<dbReference type="EMBL" id="KB632425">
    <property type="protein sequence ID" value="ERL95366.1"/>
    <property type="molecule type" value="Genomic_DNA"/>
</dbReference>
<feature type="non-terminal residue" evidence="1">
    <location>
        <position position="1"/>
    </location>
</feature>